<feature type="transmembrane region" description="Helical" evidence="15">
    <location>
        <begin position="594"/>
        <end position="619"/>
    </location>
</feature>
<dbReference type="GO" id="GO:0006814">
    <property type="term" value="P:sodium ion transport"/>
    <property type="evidence" value="ECO:0007669"/>
    <property type="project" value="UniProtKB-KW"/>
</dbReference>
<feature type="transmembrane region" description="Helical" evidence="15">
    <location>
        <begin position="164"/>
        <end position="188"/>
    </location>
</feature>
<feature type="transmembrane region" description="Helical" evidence="15">
    <location>
        <begin position="43"/>
        <end position="63"/>
    </location>
</feature>
<evidence type="ECO:0000256" key="14">
    <source>
        <dbReference type="SAM" id="MobiDB-lite"/>
    </source>
</evidence>
<evidence type="ECO:0000256" key="5">
    <source>
        <dbReference type="ARBA" id="ARBA00022692"/>
    </source>
</evidence>
<dbReference type="PANTHER" id="PTHR48086:SF3">
    <property type="entry name" value="SODIUM_PROLINE SYMPORTER"/>
    <property type="match status" value="1"/>
</dbReference>
<dbReference type="InterPro" id="IPR050277">
    <property type="entry name" value="Sodium:Solute_Symporter"/>
</dbReference>
<feature type="transmembrane region" description="Helical" evidence="15">
    <location>
        <begin position="631"/>
        <end position="652"/>
    </location>
</feature>
<evidence type="ECO:0000256" key="13">
    <source>
        <dbReference type="RuleBase" id="RU362091"/>
    </source>
</evidence>
<evidence type="ECO:0000256" key="1">
    <source>
        <dbReference type="ARBA" id="ARBA00004651"/>
    </source>
</evidence>
<dbReference type="STRING" id="1941349.STSP1_01082"/>
<dbReference type="RefSeq" id="WP_085755382.1">
    <property type="nucleotide sequence ID" value="NZ_CP021023.1"/>
</dbReference>
<evidence type="ECO:0000256" key="15">
    <source>
        <dbReference type="SAM" id="Phobius"/>
    </source>
</evidence>
<dbReference type="GO" id="GO:0015293">
    <property type="term" value="F:symporter activity"/>
    <property type="evidence" value="ECO:0007669"/>
    <property type="project" value="UniProtKB-KW"/>
</dbReference>
<feature type="region of interest" description="Disordered" evidence="14">
    <location>
        <begin position="680"/>
        <end position="699"/>
    </location>
</feature>
<evidence type="ECO:0000256" key="2">
    <source>
        <dbReference type="ARBA" id="ARBA00006434"/>
    </source>
</evidence>
<feature type="transmembrane region" description="Helical" evidence="15">
    <location>
        <begin position="455"/>
        <end position="473"/>
    </location>
</feature>
<keyword evidence="10 15" id="KW-0472">Membrane</keyword>
<dbReference type="EMBL" id="CP021023">
    <property type="protein sequence ID" value="ARN56693.1"/>
    <property type="molecule type" value="Genomic_DNA"/>
</dbReference>
<name>A0A1W6LLS1_9BACT</name>
<feature type="transmembrane region" description="Helical" evidence="15">
    <location>
        <begin position="75"/>
        <end position="97"/>
    </location>
</feature>
<evidence type="ECO:0000256" key="12">
    <source>
        <dbReference type="ARBA" id="ARBA00033708"/>
    </source>
</evidence>
<protein>
    <submittedName>
        <fullName evidence="16">Na(+)/glucose symporter</fullName>
    </submittedName>
</protein>
<feature type="transmembrane region" description="Helical" evidence="15">
    <location>
        <begin position="200"/>
        <end position="225"/>
    </location>
</feature>
<sequence length="699" mass="78793">MHLIDWMIIIVSVLTVLLIAGTTRKYMQGVADFLAAGRVGGRYMLCIAEGIAWLGAVSIIAGFETGYKAGFTSLWWQQIHVPILLLISLSGWIIYRYRETRALTLAQFFEMRYSRRFRIFAGILQWVAGIINMGIFPAVTARFFVYFCNLPLELTLGSVTFPTYWLVMFFLLISALTLLLFSGQIGVLVTDFVQGSFTNIGFVCLTIFFFFFMFGDWSFIVDTLIDDNPEMINPMLTNKVEDFNIWFYLIAGFSLVYNHMAWQGSQGYNASAKSPHEARMARIIANWRGVPNMVFFAVLPICAFVYMNNPEFSQGAEVIQQSVSENVDNEALTNQVKVTLAISRMLPTGLMGMFAATMMLASISTLNTYMHSWGSIFVQDVLIPIRNKPFNAKKHIWALRGSILFVALFVFCFGMLYKQTEDILLFFGLTGAIVLGGAGSVIIGGLYWRKGTTPAAYSAMIVGAVLSLGKIILDQEALFTKLRDYMISKMPATVSSINSYVSNHFPDIIEKHGMFESWLRIPINGQWMFAVAMASAILTYIMVSLLTCKGNFNLEKMLHRGKYKIESDQSTREKPQRGLKIFGVTEEFSKTDKFIYFITIFWSMGWMAVFLVGTAYALISGNTTTMGWAKFWQLQFWILIAVSVIVSIWLLIGGIKNMIEMFSDLKTLKRNDLDDGRVINSHNLSDEAKPTSNDGSQGQ</sequence>
<keyword evidence="11" id="KW-0739">Sodium transport</keyword>
<dbReference type="PANTHER" id="PTHR48086">
    <property type="entry name" value="SODIUM/PROLINE SYMPORTER-RELATED"/>
    <property type="match status" value="1"/>
</dbReference>
<dbReference type="AlphaFoldDB" id="A0A1W6LLS1"/>
<evidence type="ECO:0000256" key="3">
    <source>
        <dbReference type="ARBA" id="ARBA00022448"/>
    </source>
</evidence>
<organism evidence="16 17">
    <name type="scientific">Sedimentisphaera salicampi</name>
    <dbReference type="NCBI Taxonomy" id="1941349"/>
    <lineage>
        <taxon>Bacteria</taxon>
        <taxon>Pseudomonadati</taxon>
        <taxon>Planctomycetota</taxon>
        <taxon>Phycisphaerae</taxon>
        <taxon>Sedimentisphaerales</taxon>
        <taxon>Sedimentisphaeraceae</taxon>
        <taxon>Sedimentisphaera</taxon>
    </lineage>
</organism>
<dbReference type="Pfam" id="PF00474">
    <property type="entry name" value="SSF"/>
    <property type="match status" value="1"/>
</dbReference>
<accession>A0A1W6LLS1</accession>
<feature type="transmembrane region" description="Helical" evidence="15">
    <location>
        <begin position="350"/>
        <end position="369"/>
    </location>
</feature>
<keyword evidence="3" id="KW-0813">Transport</keyword>
<evidence type="ECO:0000256" key="6">
    <source>
        <dbReference type="ARBA" id="ARBA00022847"/>
    </source>
</evidence>
<feature type="transmembrane region" description="Helical" evidence="15">
    <location>
        <begin position="117"/>
        <end position="144"/>
    </location>
</feature>
<keyword evidence="5 15" id="KW-0812">Transmembrane</keyword>
<keyword evidence="7 15" id="KW-1133">Transmembrane helix</keyword>
<gene>
    <name evidence="16" type="primary">sglT_9</name>
    <name evidence="16" type="ORF">STSP1_01082</name>
</gene>
<feature type="transmembrane region" description="Helical" evidence="15">
    <location>
        <begin position="245"/>
        <end position="262"/>
    </location>
</feature>
<feature type="transmembrane region" description="Helical" evidence="15">
    <location>
        <begin position="423"/>
        <end position="448"/>
    </location>
</feature>
<comment type="subcellular location">
    <subcellularLocation>
        <location evidence="1">Cell membrane</location>
        <topology evidence="1">Multi-pass membrane protein</topology>
    </subcellularLocation>
</comment>
<feature type="transmembrane region" description="Helical" evidence="15">
    <location>
        <begin position="6"/>
        <end position="23"/>
    </location>
</feature>
<reference evidence="17" key="1">
    <citation type="submission" date="2017-04" db="EMBL/GenBank/DDBJ databases">
        <title>Comparative genomics and description of representatives of a novel lineage of planctomycetes thriving in anoxic sediments.</title>
        <authorList>
            <person name="Spring S."/>
            <person name="Bunk B."/>
            <person name="Sproer C."/>
        </authorList>
    </citation>
    <scope>NUCLEOTIDE SEQUENCE [LARGE SCALE GENOMIC DNA]</scope>
    <source>
        <strain evidence="17">ST-PulAB-D4</strain>
    </source>
</reference>
<feature type="transmembrane region" description="Helical" evidence="15">
    <location>
        <begin position="396"/>
        <end position="417"/>
    </location>
</feature>
<dbReference type="InterPro" id="IPR001734">
    <property type="entry name" value="Na/solute_symporter"/>
</dbReference>
<evidence type="ECO:0000313" key="16">
    <source>
        <dbReference type="EMBL" id="ARN56693.1"/>
    </source>
</evidence>
<evidence type="ECO:0000313" key="17">
    <source>
        <dbReference type="Proteomes" id="UP000193334"/>
    </source>
</evidence>
<comment type="similarity">
    <text evidence="2 13">Belongs to the sodium:solute symporter (SSF) (TC 2.A.21) family.</text>
</comment>
<dbReference type="Proteomes" id="UP000193334">
    <property type="component" value="Chromosome"/>
</dbReference>
<feature type="transmembrane region" description="Helical" evidence="15">
    <location>
        <begin position="527"/>
        <end position="548"/>
    </location>
</feature>
<keyword evidence="9" id="KW-0406">Ion transport</keyword>
<keyword evidence="8" id="KW-0915">Sodium</keyword>
<feature type="transmembrane region" description="Helical" evidence="15">
    <location>
        <begin position="283"/>
        <end position="307"/>
    </location>
</feature>
<dbReference type="GO" id="GO:0005886">
    <property type="term" value="C:plasma membrane"/>
    <property type="evidence" value="ECO:0007669"/>
    <property type="project" value="UniProtKB-SubCell"/>
</dbReference>
<evidence type="ECO:0000256" key="4">
    <source>
        <dbReference type="ARBA" id="ARBA00022475"/>
    </source>
</evidence>
<evidence type="ECO:0000256" key="9">
    <source>
        <dbReference type="ARBA" id="ARBA00023065"/>
    </source>
</evidence>
<keyword evidence="17" id="KW-1185">Reference proteome</keyword>
<dbReference type="KEGG" id="pbp:STSP1_01082"/>
<evidence type="ECO:0000256" key="11">
    <source>
        <dbReference type="ARBA" id="ARBA00023201"/>
    </source>
</evidence>
<evidence type="ECO:0000256" key="8">
    <source>
        <dbReference type="ARBA" id="ARBA00023053"/>
    </source>
</evidence>
<comment type="catalytic activity">
    <reaction evidence="12">
        <text>L-proline(in) + Na(+)(in) = L-proline(out) + Na(+)(out)</text>
        <dbReference type="Rhea" id="RHEA:28967"/>
        <dbReference type="ChEBI" id="CHEBI:29101"/>
        <dbReference type="ChEBI" id="CHEBI:60039"/>
    </reaction>
</comment>
<keyword evidence="4" id="KW-1003">Cell membrane</keyword>
<dbReference type="Gene3D" id="1.20.1730.10">
    <property type="entry name" value="Sodium/glucose cotransporter"/>
    <property type="match status" value="1"/>
</dbReference>
<keyword evidence="6" id="KW-0769">Symport</keyword>
<dbReference type="PROSITE" id="PS50283">
    <property type="entry name" value="NA_SOLUT_SYMP_3"/>
    <property type="match status" value="1"/>
</dbReference>
<proteinExistence type="inferred from homology"/>
<evidence type="ECO:0000256" key="7">
    <source>
        <dbReference type="ARBA" id="ARBA00022989"/>
    </source>
</evidence>
<dbReference type="InterPro" id="IPR038377">
    <property type="entry name" value="Na/Glc_symporter_sf"/>
</dbReference>
<evidence type="ECO:0000256" key="10">
    <source>
        <dbReference type="ARBA" id="ARBA00023136"/>
    </source>
</evidence>
<feature type="compositionally biased region" description="Polar residues" evidence="14">
    <location>
        <begin position="690"/>
        <end position="699"/>
    </location>
</feature>